<dbReference type="SUPFAM" id="SSF50978">
    <property type="entry name" value="WD40 repeat-like"/>
    <property type="match status" value="1"/>
</dbReference>
<dbReference type="InterPro" id="IPR020472">
    <property type="entry name" value="WD40_PAC1"/>
</dbReference>
<evidence type="ECO:0000313" key="5">
    <source>
        <dbReference type="EMBL" id="MBD2346724.1"/>
    </source>
</evidence>
<reference evidence="5 6" key="1">
    <citation type="journal article" date="2020" name="ISME J.">
        <title>Comparative genomics reveals insights into cyanobacterial evolution and habitat adaptation.</title>
        <authorList>
            <person name="Chen M.Y."/>
            <person name="Teng W.K."/>
            <person name="Zhao L."/>
            <person name="Hu C.X."/>
            <person name="Zhou Y.K."/>
            <person name="Han B.P."/>
            <person name="Song L.R."/>
            <person name="Shu W.S."/>
        </authorList>
    </citation>
    <scope>NUCLEOTIDE SEQUENCE [LARGE SCALE GENOMIC DNA]</scope>
    <source>
        <strain evidence="5 6">FACHB-260</strain>
    </source>
</reference>
<dbReference type="RefSeq" id="WP_190409136.1">
    <property type="nucleotide sequence ID" value="NZ_JACJRF010000053.1"/>
</dbReference>
<proteinExistence type="predicted"/>
<dbReference type="EMBL" id="JACJRF010000053">
    <property type="protein sequence ID" value="MBD2346724.1"/>
    <property type="molecule type" value="Genomic_DNA"/>
</dbReference>
<dbReference type="InterPro" id="IPR015943">
    <property type="entry name" value="WD40/YVTN_repeat-like_dom_sf"/>
</dbReference>
<dbReference type="PROSITE" id="PS50082">
    <property type="entry name" value="WD_REPEATS_2"/>
    <property type="match status" value="7"/>
</dbReference>
<dbReference type="PRINTS" id="PR00320">
    <property type="entry name" value="GPROTEINBRPT"/>
</dbReference>
<dbReference type="PANTHER" id="PTHR19848:SF8">
    <property type="entry name" value="F-BOX AND WD REPEAT DOMAIN CONTAINING 7"/>
    <property type="match status" value="1"/>
</dbReference>
<feature type="repeat" description="WD" evidence="3">
    <location>
        <begin position="563"/>
        <end position="596"/>
    </location>
</feature>
<dbReference type="SMART" id="SM00320">
    <property type="entry name" value="WD40"/>
    <property type="match status" value="7"/>
</dbReference>
<feature type="repeat" description="WD" evidence="3">
    <location>
        <begin position="437"/>
        <end position="478"/>
    </location>
</feature>
<feature type="transmembrane region" description="Helical" evidence="4">
    <location>
        <begin position="253"/>
        <end position="277"/>
    </location>
</feature>
<evidence type="ECO:0000313" key="6">
    <source>
        <dbReference type="Proteomes" id="UP000607281"/>
    </source>
</evidence>
<dbReference type="PANTHER" id="PTHR19848">
    <property type="entry name" value="WD40 REPEAT PROTEIN"/>
    <property type="match status" value="1"/>
</dbReference>
<gene>
    <name evidence="5" type="ORF">H6G18_21630</name>
</gene>
<feature type="repeat" description="WD" evidence="3">
    <location>
        <begin position="353"/>
        <end position="394"/>
    </location>
</feature>
<dbReference type="InterPro" id="IPR019775">
    <property type="entry name" value="WD40_repeat_CS"/>
</dbReference>
<dbReference type="InterPro" id="IPR036322">
    <property type="entry name" value="WD40_repeat_dom_sf"/>
</dbReference>
<evidence type="ECO:0000256" key="2">
    <source>
        <dbReference type="ARBA" id="ARBA00022737"/>
    </source>
</evidence>
<keyword evidence="4" id="KW-1133">Transmembrane helix</keyword>
<feature type="repeat" description="WD" evidence="3">
    <location>
        <begin position="479"/>
        <end position="520"/>
    </location>
</feature>
<comment type="caution">
    <text evidence="5">The sequence shown here is derived from an EMBL/GenBank/DDBJ whole genome shotgun (WGS) entry which is preliminary data.</text>
</comment>
<dbReference type="PROSITE" id="PS50294">
    <property type="entry name" value="WD_REPEATS_REGION"/>
    <property type="match status" value="7"/>
</dbReference>
<feature type="repeat" description="WD" evidence="3">
    <location>
        <begin position="521"/>
        <end position="562"/>
    </location>
</feature>
<evidence type="ECO:0000256" key="4">
    <source>
        <dbReference type="SAM" id="Phobius"/>
    </source>
</evidence>
<accession>A0ABR8CWI5</accession>
<name>A0ABR8CWI5_9NOST</name>
<protein>
    <submittedName>
        <fullName evidence="5">WD40 repeat domain-containing protein</fullName>
    </submittedName>
</protein>
<evidence type="ECO:0000256" key="1">
    <source>
        <dbReference type="ARBA" id="ARBA00022574"/>
    </source>
</evidence>
<dbReference type="PROSITE" id="PS00678">
    <property type="entry name" value="WD_REPEATS_1"/>
    <property type="match status" value="4"/>
</dbReference>
<sequence>MSSFLLDQLVHTSFPVVGFRTVVSTEVPTEIQQAFIQQVVYQHWDSYNPPSPGYRAAYLYQVTSEHSLFGWLYNDGLDDFGRSNVPYFVCYYLAGKLQPIQLEDIFICLRTGPITLIDRQNFPVSLTSLVAPDLKSYQPARTGVEIPKEMIEQSQKALQRGEILNLFVFEQEEKVPPISIAEQNLFSSTKDKALPPVMVGASRHHAIIKSQKNRSSAQSIPLSAQSAKEYQRILLTQAHLRNQQKAVPLSGKLTLMLTIIASMTSLLTLVLGVYYFLNFTPFAGSVPQTPEPTPTSNPALEEKDITPTQTLAGHADSVWSVVLTRDGQNLVSASADKTIKVWHLETGKVISTLKGHTNIVRAIALSPDGKTLISGSGDNNIKLWDFQTFKLKRTLTSYSGAVWSVAISRDGQTLVSGHECGRVKIWNPHTGKLLRIIRTHRGRVFSVDLNPDGKTIATGGIDKTIKIWDVRTGKLLRTIAQHQDAVRSVVFSRDGKTLASASWDKTIKIWNMQTGALVHTLVGHTAQLATLSLGIDGQTLVSGSVDRDVKIWNMQTGKLLDTLSGHAGGILAIATNSEKQILVSSSKDKTMRIWQR</sequence>
<keyword evidence="4" id="KW-0472">Membrane</keyword>
<dbReference type="Proteomes" id="UP000607281">
    <property type="component" value="Unassembled WGS sequence"/>
</dbReference>
<dbReference type="Gene3D" id="2.130.10.10">
    <property type="entry name" value="YVTN repeat-like/Quinoprotein amine dehydrogenase"/>
    <property type="match status" value="4"/>
</dbReference>
<keyword evidence="6" id="KW-1185">Reference proteome</keyword>
<keyword evidence="1 3" id="KW-0853">WD repeat</keyword>
<organism evidence="5 6">
    <name type="scientific">Anabaena subtropica FACHB-260</name>
    <dbReference type="NCBI Taxonomy" id="2692884"/>
    <lineage>
        <taxon>Bacteria</taxon>
        <taxon>Bacillati</taxon>
        <taxon>Cyanobacteriota</taxon>
        <taxon>Cyanophyceae</taxon>
        <taxon>Nostocales</taxon>
        <taxon>Nostocaceae</taxon>
        <taxon>Anabaena</taxon>
    </lineage>
</organism>
<dbReference type="InterPro" id="IPR001680">
    <property type="entry name" value="WD40_rpt"/>
</dbReference>
<keyword evidence="2" id="KW-0677">Repeat</keyword>
<feature type="repeat" description="WD" evidence="3">
    <location>
        <begin position="311"/>
        <end position="352"/>
    </location>
</feature>
<feature type="repeat" description="WD" evidence="3">
    <location>
        <begin position="395"/>
        <end position="436"/>
    </location>
</feature>
<dbReference type="Pfam" id="PF00400">
    <property type="entry name" value="WD40"/>
    <property type="match status" value="7"/>
</dbReference>
<keyword evidence="4" id="KW-0812">Transmembrane</keyword>
<evidence type="ECO:0000256" key="3">
    <source>
        <dbReference type="PROSITE-ProRule" id="PRU00221"/>
    </source>
</evidence>
<dbReference type="CDD" id="cd00200">
    <property type="entry name" value="WD40"/>
    <property type="match status" value="1"/>
</dbReference>